<evidence type="ECO:0000313" key="2">
    <source>
        <dbReference type="EMBL" id="QQK44596.1"/>
    </source>
</evidence>
<evidence type="ECO:0000313" key="3">
    <source>
        <dbReference type="Proteomes" id="UP000595662"/>
    </source>
</evidence>
<dbReference type="KEGG" id="pdp:PDIP_64090"/>
<dbReference type="RefSeq" id="XP_014533635.1">
    <property type="nucleotide sequence ID" value="XM_014678149.1"/>
</dbReference>
<dbReference type="InterPro" id="IPR009571">
    <property type="entry name" value="SUR7/Rim9-like_fungi"/>
</dbReference>
<dbReference type="EMBL" id="CP060776">
    <property type="protein sequence ID" value="QQK44596.1"/>
    <property type="molecule type" value="Genomic_DNA"/>
</dbReference>
<keyword evidence="1" id="KW-0472">Membrane</keyword>
<proteinExistence type="predicted"/>
<dbReference type="InterPro" id="IPR052413">
    <property type="entry name" value="SUR7_domain"/>
</dbReference>
<dbReference type="Pfam" id="PF06687">
    <property type="entry name" value="SUR7"/>
    <property type="match status" value="1"/>
</dbReference>
<dbReference type="GO" id="GO:0005886">
    <property type="term" value="C:plasma membrane"/>
    <property type="evidence" value="ECO:0007669"/>
    <property type="project" value="InterPro"/>
</dbReference>
<name>A0A7T7BLX5_PENDI</name>
<accession>A0A7T7BLX5</accession>
<dbReference type="GeneID" id="26234725"/>
<reference evidence="2 3" key="1">
    <citation type="submission" date="2020-08" db="EMBL/GenBank/DDBJ databases">
        <title>The completed genome sequence of the pathogenic ascomycete fungus Penicillium digitatum.</title>
        <authorList>
            <person name="Wang M."/>
        </authorList>
    </citation>
    <scope>NUCLEOTIDE SEQUENCE [LARGE SCALE GENOMIC DNA]</scope>
    <source>
        <strain evidence="2 3">PdW03</strain>
    </source>
</reference>
<dbReference type="OMA" id="YSIHVMA"/>
<dbReference type="GO" id="GO:0031505">
    <property type="term" value="P:fungal-type cell wall organization"/>
    <property type="evidence" value="ECO:0007669"/>
    <property type="project" value="TreeGrafter"/>
</dbReference>
<organism evidence="2 3">
    <name type="scientific">Penicillium digitatum</name>
    <name type="common">Green mold</name>
    <dbReference type="NCBI Taxonomy" id="36651"/>
    <lineage>
        <taxon>Eukaryota</taxon>
        <taxon>Fungi</taxon>
        <taxon>Dikarya</taxon>
        <taxon>Ascomycota</taxon>
        <taxon>Pezizomycotina</taxon>
        <taxon>Eurotiomycetes</taxon>
        <taxon>Eurotiomycetidae</taxon>
        <taxon>Eurotiales</taxon>
        <taxon>Aspergillaceae</taxon>
        <taxon>Penicillium</taxon>
    </lineage>
</organism>
<dbReference type="Proteomes" id="UP000595662">
    <property type="component" value="Chromosome 3"/>
</dbReference>
<feature type="transmembrane region" description="Helical" evidence="1">
    <location>
        <begin position="212"/>
        <end position="232"/>
    </location>
</feature>
<dbReference type="PANTHER" id="PTHR28019">
    <property type="entry name" value="CELL MEMBRANE PROTEIN YLR413W-RELATED"/>
    <property type="match status" value="1"/>
</dbReference>
<sequence length="247" mass="26514">MSDFKAVFQTVTVFVAFILTLLCLFAGTQRNLLEDVDLLTLYTPAVSTDSGAHDFYSIHVLSYCQGTLKTMDPSAEVTHNVTKCSNRTILSSFDPTQSWPKEITSSQQLGWPRVIGDDFHAFKMTSQVMALMYCIGVGAMGLVLLVRVWSTLAPKACQGPCEFSFFVLGSFSISIASIIATALAFEFVALINAHGKGSSVSARYGDKFLGMTWAAVGLMLAGSVASFANAFVNKQAAPASVSKDVEG</sequence>
<dbReference type="PANTHER" id="PTHR28019:SF7">
    <property type="entry name" value="SUR7 PROTEIN"/>
    <property type="match status" value="1"/>
</dbReference>
<dbReference type="GO" id="GO:0051285">
    <property type="term" value="C:cell cortex of cell tip"/>
    <property type="evidence" value="ECO:0007669"/>
    <property type="project" value="TreeGrafter"/>
</dbReference>
<evidence type="ECO:0000256" key="1">
    <source>
        <dbReference type="SAM" id="Phobius"/>
    </source>
</evidence>
<dbReference type="AlphaFoldDB" id="A0A7T7BLX5"/>
<feature type="transmembrane region" description="Helical" evidence="1">
    <location>
        <begin position="130"/>
        <end position="150"/>
    </location>
</feature>
<dbReference type="VEuPathDB" id="FungiDB:PDIP_64090"/>
<feature type="transmembrane region" description="Helical" evidence="1">
    <location>
        <begin position="6"/>
        <end position="26"/>
    </location>
</feature>
<keyword evidence="1" id="KW-1133">Transmembrane helix</keyword>
<protein>
    <submittedName>
        <fullName evidence="2">Actin cortical patch SUR7/pH-response regulator PalI</fullName>
    </submittedName>
</protein>
<keyword evidence="1" id="KW-0812">Transmembrane</keyword>
<feature type="transmembrane region" description="Helical" evidence="1">
    <location>
        <begin position="165"/>
        <end position="191"/>
    </location>
</feature>
<gene>
    <name evidence="2" type="ORF">Pdw03_8497</name>
</gene>